<dbReference type="RefSeq" id="WP_075732986.1">
    <property type="nucleotide sequence ID" value="NZ_CP009249.1"/>
</dbReference>
<organism evidence="6 7">
    <name type="scientific">Corynebacterium phocae</name>
    <dbReference type="NCBI Taxonomy" id="161895"/>
    <lineage>
        <taxon>Bacteria</taxon>
        <taxon>Bacillati</taxon>
        <taxon>Actinomycetota</taxon>
        <taxon>Actinomycetes</taxon>
        <taxon>Mycobacteriales</taxon>
        <taxon>Corynebacteriaceae</taxon>
        <taxon>Corynebacterium</taxon>
    </lineage>
</organism>
<keyword evidence="2" id="KW-0805">Transcription regulation</keyword>
<keyword evidence="7" id="KW-1185">Reference proteome</keyword>
<dbReference type="Gene3D" id="1.10.10.60">
    <property type="entry name" value="Homeodomain-like"/>
    <property type="match status" value="1"/>
</dbReference>
<dbReference type="InterPro" id="IPR037171">
    <property type="entry name" value="NagB/RpiA_transferase-like"/>
</dbReference>
<dbReference type="KEGG" id="cpho:CPHO_02675"/>
<evidence type="ECO:0000256" key="4">
    <source>
        <dbReference type="ARBA" id="ARBA00023163"/>
    </source>
</evidence>
<dbReference type="STRING" id="161895.CPHO_02675"/>
<evidence type="ECO:0000259" key="5">
    <source>
        <dbReference type="Pfam" id="PF04198"/>
    </source>
</evidence>
<dbReference type="OrthoDB" id="186585at2"/>
<name>A0A1L7D1F0_9CORY</name>
<dbReference type="InterPro" id="IPR007324">
    <property type="entry name" value="Sugar-bd_dom_put"/>
</dbReference>
<keyword evidence="3" id="KW-0238">DNA-binding</keyword>
<comment type="similarity">
    <text evidence="1">Belongs to the SorC transcriptional regulatory family.</text>
</comment>
<dbReference type="GO" id="GO:0003677">
    <property type="term" value="F:DNA binding"/>
    <property type="evidence" value="ECO:0007669"/>
    <property type="project" value="UniProtKB-KW"/>
</dbReference>
<dbReference type="GO" id="GO:0030246">
    <property type="term" value="F:carbohydrate binding"/>
    <property type="evidence" value="ECO:0007669"/>
    <property type="project" value="InterPro"/>
</dbReference>
<dbReference type="Gene3D" id="3.40.50.1360">
    <property type="match status" value="1"/>
</dbReference>
<evidence type="ECO:0000256" key="3">
    <source>
        <dbReference type="ARBA" id="ARBA00023125"/>
    </source>
</evidence>
<protein>
    <recommendedName>
        <fullName evidence="5">Sugar-binding domain-containing protein</fullName>
    </recommendedName>
</protein>
<reference evidence="6 7" key="1">
    <citation type="submission" date="2014-08" db="EMBL/GenBank/DDBJ databases">
        <title>Complete genome sequence of Corynebacterium phocae M408/89/1(T)(=DSM 44612(T)), isolated from the common seal (Phoca vitulina).</title>
        <authorList>
            <person name="Ruckert C."/>
            <person name="Albersmeier A."/>
            <person name="Winkler A."/>
            <person name="Kalinowski J."/>
        </authorList>
    </citation>
    <scope>NUCLEOTIDE SEQUENCE [LARGE SCALE GENOMIC DNA]</scope>
    <source>
        <strain evidence="6 7">M408/89/1</strain>
    </source>
</reference>
<dbReference type="EMBL" id="CP009249">
    <property type="protein sequence ID" value="APT91986.1"/>
    <property type="molecule type" value="Genomic_DNA"/>
</dbReference>
<gene>
    <name evidence="6" type="ORF">CPHO_02675</name>
</gene>
<evidence type="ECO:0000256" key="1">
    <source>
        <dbReference type="ARBA" id="ARBA00010466"/>
    </source>
</evidence>
<keyword evidence="4" id="KW-0804">Transcription</keyword>
<sequence length="322" mass="34727">MYSTLRGENRRRIRLLLRVARAYYEEGKSQATIAREIKYSRVTVSRMLAEAREMGIVTITVAHPMERLDDIEGRLCEKLGLAAAVVSEKSQPAAVAALAAEYIEETVRDDSLIALSNGSSIALAVEHLKTRRFSNSCVVQLLGSLGSANHLEDSPDLCRRMADKLGGSFRTIPVPLVLGSSATARYLRADGQTAAVLDLAARAEIAIVGVGSVVVGSMDGVLEGWDSKDIEEEIRELGAVAQICSHHIDAHGRHLTTSLCERTIAMPPEKLRAIDNVILLAWGVEKVPAIRAVIRGGYINTLVTDEVTASRLLATAEPAPPA</sequence>
<accession>A0A1L7D1F0</accession>
<dbReference type="AlphaFoldDB" id="A0A1L7D1F0"/>
<evidence type="ECO:0000313" key="7">
    <source>
        <dbReference type="Proteomes" id="UP000185491"/>
    </source>
</evidence>
<dbReference type="Proteomes" id="UP000185491">
    <property type="component" value="Chromosome"/>
</dbReference>
<proteinExistence type="inferred from homology"/>
<evidence type="ECO:0000256" key="2">
    <source>
        <dbReference type="ARBA" id="ARBA00023015"/>
    </source>
</evidence>
<dbReference type="SUPFAM" id="SSF100950">
    <property type="entry name" value="NagB/RpiA/CoA transferase-like"/>
    <property type="match status" value="1"/>
</dbReference>
<dbReference type="PANTHER" id="PTHR34294:SF1">
    <property type="entry name" value="TRANSCRIPTIONAL REGULATOR LSRR"/>
    <property type="match status" value="1"/>
</dbReference>
<feature type="domain" description="Sugar-binding" evidence="5">
    <location>
        <begin position="64"/>
        <end position="314"/>
    </location>
</feature>
<evidence type="ECO:0000313" key="6">
    <source>
        <dbReference type="EMBL" id="APT91986.1"/>
    </source>
</evidence>
<dbReference type="PANTHER" id="PTHR34294">
    <property type="entry name" value="TRANSCRIPTIONAL REGULATOR-RELATED"/>
    <property type="match status" value="1"/>
</dbReference>
<dbReference type="Pfam" id="PF04198">
    <property type="entry name" value="Sugar-bind"/>
    <property type="match status" value="1"/>
</dbReference>
<dbReference type="InterPro" id="IPR051054">
    <property type="entry name" value="SorC_transcr_regulators"/>
</dbReference>